<reference evidence="3" key="1">
    <citation type="submission" date="2020-05" db="EMBL/GenBank/DDBJ databases">
        <authorList>
            <person name="Chiriac C."/>
            <person name="Salcher M."/>
            <person name="Ghai R."/>
            <person name="Kavagutti S V."/>
        </authorList>
    </citation>
    <scope>NUCLEOTIDE SEQUENCE</scope>
</reference>
<dbReference type="CDD" id="cd01130">
    <property type="entry name" value="VirB11-like_ATPase"/>
    <property type="match status" value="1"/>
</dbReference>
<accession>A0A6J7JV07</accession>
<dbReference type="SUPFAM" id="SSF52540">
    <property type="entry name" value="P-loop containing nucleoside triphosphate hydrolases"/>
    <property type="match status" value="1"/>
</dbReference>
<dbReference type="InterPro" id="IPR050921">
    <property type="entry name" value="T4SS_GSP_E_ATPase"/>
</dbReference>
<dbReference type="GO" id="GO:0016887">
    <property type="term" value="F:ATP hydrolysis activity"/>
    <property type="evidence" value="ECO:0007669"/>
    <property type="project" value="InterPro"/>
</dbReference>
<protein>
    <submittedName>
        <fullName evidence="3">Unannotated protein</fullName>
    </submittedName>
</protein>
<gene>
    <name evidence="3" type="ORF">UFOPK3837_00191</name>
</gene>
<organism evidence="3">
    <name type="scientific">freshwater metagenome</name>
    <dbReference type="NCBI Taxonomy" id="449393"/>
    <lineage>
        <taxon>unclassified sequences</taxon>
        <taxon>metagenomes</taxon>
        <taxon>ecological metagenomes</taxon>
    </lineage>
</organism>
<comment type="similarity">
    <text evidence="1">Belongs to the GSP E family.</text>
</comment>
<dbReference type="PANTHER" id="PTHR30486:SF6">
    <property type="entry name" value="TYPE IV PILUS RETRACTATION ATPASE PILT"/>
    <property type="match status" value="1"/>
</dbReference>
<evidence type="ECO:0000259" key="2">
    <source>
        <dbReference type="Pfam" id="PF00437"/>
    </source>
</evidence>
<feature type="domain" description="Bacterial type II secretion system protein E" evidence="2">
    <location>
        <begin position="104"/>
        <end position="253"/>
    </location>
</feature>
<dbReference type="Pfam" id="PF00437">
    <property type="entry name" value="T2SSE"/>
    <property type="match status" value="1"/>
</dbReference>
<dbReference type="EMBL" id="CAFBNO010000003">
    <property type="protein sequence ID" value="CAB4947085.1"/>
    <property type="molecule type" value="Genomic_DNA"/>
</dbReference>
<evidence type="ECO:0000313" key="3">
    <source>
        <dbReference type="EMBL" id="CAB4947085.1"/>
    </source>
</evidence>
<proteinExistence type="inferred from homology"/>
<dbReference type="InterPro" id="IPR027417">
    <property type="entry name" value="P-loop_NTPase"/>
</dbReference>
<dbReference type="PANTHER" id="PTHR30486">
    <property type="entry name" value="TWITCHING MOTILITY PROTEIN PILT"/>
    <property type="match status" value="1"/>
</dbReference>
<evidence type="ECO:0000256" key="1">
    <source>
        <dbReference type="ARBA" id="ARBA00006611"/>
    </source>
</evidence>
<name>A0A6J7JV07_9ZZZZ</name>
<dbReference type="AlphaFoldDB" id="A0A6J7JV07"/>
<dbReference type="Gene3D" id="3.30.450.370">
    <property type="match status" value="1"/>
</dbReference>
<dbReference type="InterPro" id="IPR001482">
    <property type="entry name" value="T2SS/T4SS_dom"/>
</dbReference>
<sequence length="270" mass="28997">MQLEDLMTQEGLTDLVINGSAGFALIDGTWQPVTHGLELDEVAKLAIELCDRGGRHLDLANPFADVSVDGFRVHAVLPAGVSTKPLISIRKHTARVFAVSEELQEVVTSRKNFLVSGATGAGKTTLLRSMLARLGERVITIEDVSELAFEPPNFVSLVARQANVEGRGEFGVERLFREALRMRPDRLVLGEVRGAEFGLMLQALNTGHAGSAATLHANSLAAVPERLIGLGLIAGLAPETTSALAKTAIDVVIHLQGRNVQVARLRELFD</sequence>
<dbReference type="Gene3D" id="3.40.50.300">
    <property type="entry name" value="P-loop containing nucleotide triphosphate hydrolases"/>
    <property type="match status" value="1"/>
</dbReference>